<reference evidence="2" key="1">
    <citation type="submission" date="2013-05" db="EMBL/GenBank/DDBJ databases">
        <authorList>
            <person name="Yim A.K.Y."/>
            <person name="Chan T.F."/>
            <person name="Ji K.M."/>
            <person name="Liu X.Y."/>
            <person name="Zhou J.W."/>
            <person name="Li R.Q."/>
            <person name="Yang K.Y."/>
            <person name="Li J."/>
            <person name="Li M."/>
            <person name="Law P.T.W."/>
            <person name="Wu Y.L."/>
            <person name="Cai Z.L."/>
            <person name="Qin H."/>
            <person name="Bao Y."/>
            <person name="Leung R.K.K."/>
            <person name="Ng P.K.S."/>
            <person name="Zou J."/>
            <person name="Zhong X.J."/>
            <person name="Ran P.X."/>
            <person name="Zhong N.S."/>
            <person name="Liu Z.G."/>
            <person name="Tsui S.K.W."/>
        </authorList>
    </citation>
    <scope>NUCLEOTIDE SEQUENCE</scope>
    <source>
        <strain evidence="2">Derf</strain>
        <tissue evidence="2">Whole organism</tissue>
    </source>
</reference>
<feature type="region of interest" description="Disordered" evidence="1">
    <location>
        <begin position="295"/>
        <end position="318"/>
    </location>
</feature>
<feature type="compositionally biased region" description="Basic residues" evidence="1">
    <location>
        <begin position="295"/>
        <end position="311"/>
    </location>
</feature>
<dbReference type="AlphaFoldDB" id="A0A922L968"/>
<dbReference type="Proteomes" id="UP000790347">
    <property type="component" value="Unassembled WGS sequence"/>
</dbReference>
<reference evidence="2" key="2">
    <citation type="journal article" date="2022" name="Res Sq">
        <title>Comparative Genomics Reveals Insights into the Divergent Evolution of Astigmatic Mites and Household Pest Adaptations.</title>
        <authorList>
            <person name="Xiong Q."/>
            <person name="Wan A.T.-Y."/>
            <person name="Liu X.-Y."/>
            <person name="Fung C.S.-H."/>
            <person name="Xiao X."/>
            <person name="Malainual N."/>
            <person name="Hou J."/>
            <person name="Wang L."/>
            <person name="Wang M."/>
            <person name="Yang K."/>
            <person name="Cui Y."/>
            <person name="Leung E."/>
            <person name="Nong W."/>
            <person name="Shin S.-K."/>
            <person name="Au S."/>
            <person name="Jeong K.Y."/>
            <person name="Chew F.T."/>
            <person name="Hui J."/>
            <person name="Leung T.F."/>
            <person name="Tungtrongchitr A."/>
            <person name="Zhong N."/>
            <person name="Liu Z."/>
            <person name="Tsui S."/>
        </authorList>
    </citation>
    <scope>NUCLEOTIDE SEQUENCE</scope>
    <source>
        <strain evidence="2">Derf</strain>
        <tissue evidence="2">Whole organism</tissue>
    </source>
</reference>
<gene>
    <name evidence="2" type="primary">TPRG1L</name>
    <name evidence="2" type="ORF">DERF_001973</name>
</gene>
<feature type="compositionally biased region" description="Acidic residues" evidence="1">
    <location>
        <begin position="407"/>
        <end position="438"/>
    </location>
</feature>
<feature type="region of interest" description="Disordered" evidence="1">
    <location>
        <begin position="397"/>
        <end position="441"/>
    </location>
</feature>
<evidence type="ECO:0000256" key="1">
    <source>
        <dbReference type="SAM" id="MobiDB-lite"/>
    </source>
</evidence>
<proteinExistence type="predicted"/>
<sequence>MTNTIMNPRIIEKLNRIKYYFASRTSSYDDIWNICYRLSDEIQEQVLDVFILTFSSHRSKYAIRFQWDSHKPLNYRDYWNPWSKEIPWITLAQHPLVYYIDDLLSEQCVDNDDQNCSSLIEDQYFTEEYLQQIRRRFSIETFHDKLLEILNSFQVQSTLNYPQLSSYRLILPSNLNNDDESQQSMLNMVLEDAIRRNVLIEMYHPSDQSLTIIHYACIMCDNYFNIPAMLFNRINLGYYRLPIIEIGNILTKISIQYTAIWQLNDVSKTGTCKFQLDMWENFETYSNSIIGRSKKSTFKKQPKKHKRKRRCASPTTQRRRELENKIDKLIDQDLEEFRKIPKEQLRKFMAGLYPDKLQETPYQESRFEEIQKHYINPVRDMIQSSLESAGKLFNQLNQAPQEKSSDAEDEESTEEEIEQNSEDNNEEEEEVEQQDDEDNKQKLDIQVTNNDKEIFEKQPAQPSVTITKTLHISDRTINNDQSGKVTVNLSEMNRMIESIEKMSMMVDINQKKLDELPKKFQKQSK</sequence>
<name>A0A922L968_DERFA</name>
<evidence type="ECO:0000313" key="3">
    <source>
        <dbReference type="Proteomes" id="UP000790347"/>
    </source>
</evidence>
<dbReference type="EMBL" id="ASGP02000001">
    <property type="protein sequence ID" value="KAH9527996.1"/>
    <property type="molecule type" value="Genomic_DNA"/>
</dbReference>
<protein>
    <submittedName>
        <fullName evidence="2">Tumor protein p63-regulated protein 1-like</fullName>
    </submittedName>
</protein>
<accession>A0A922L968</accession>
<keyword evidence="3" id="KW-1185">Reference proteome</keyword>
<organism evidence="2 3">
    <name type="scientific">Dermatophagoides farinae</name>
    <name type="common">American house dust mite</name>
    <dbReference type="NCBI Taxonomy" id="6954"/>
    <lineage>
        <taxon>Eukaryota</taxon>
        <taxon>Metazoa</taxon>
        <taxon>Ecdysozoa</taxon>
        <taxon>Arthropoda</taxon>
        <taxon>Chelicerata</taxon>
        <taxon>Arachnida</taxon>
        <taxon>Acari</taxon>
        <taxon>Acariformes</taxon>
        <taxon>Sarcoptiformes</taxon>
        <taxon>Astigmata</taxon>
        <taxon>Psoroptidia</taxon>
        <taxon>Analgoidea</taxon>
        <taxon>Pyroglyphidae</taxon>
        <taxon>Dermatophagoidinae</taxon>
        <taxon>Dermatophagoides</taxon>
    </lineage>
</organism>
<comment type="caution">
    <text evidence="2">The sequence shown here is derived from an EMBL/GenBank/DDBJ whole genome shotgun (WGS) entry which is preliminary data.</text>
</comment>
<evidence type="ECO:0000313" key="2">
    <source>
        <dbReference type="EMBL" id="KAH9527996.1"/>
    </source>
</evidence>